<comment type="catalytic activity">
    <reaction evidence="11">
        <text>N(6)-(pyridoxal phosphate)-L-lysyl-[4-amino-5-hydroxymethyl-2-methylpyrimidine phosphate synthase] + L-histidyl-[4-amino-5-hydroxymethyl-2-methylpyrimidine phosphate synthase] + 2 Fe(3+) + 4 H2O = L-lysyl-[4-amino-5-hydroxymethyl-2-methylpyrimidine phosphate synthase] + (2S)-2-amino-5-hydroxy-4-oxopentanoyl-[4-amino-5-hydroxymethyl-2-methylpyrimidine phosphate synthase] + 4-amino-2-methyl-5-(phosphooxymethyl)pyrimidine + 3-oxopropanoate + 2 Fe(2+) + 2 H(+)</text>
        <dbReference type="Rhea" id="RHEA:65756"/>
        <dbReference type="Rhea" id="RHEA-COMP:16892"/>
        <dbReference type="Rhea" id="RHEA-COMP:16893"/>
        <dbReference type="Rhea" id="RHEA-COMP:16894"/>
        <dbReference type="Rhea" id="RHEA-COMP:16895"/>
        <dbReference type="ChEBI" id="CHEBI:15377"/>
        <dbReference type="ChEBI" id="CHEBI:15378"/>
        <dbReference type="ChEBI" id="CHEBI:29033"/>
        <dbReference type="ChEBI" id="CHEBI:29034"/>
        <dbReference type="ChEBI" id="CHEBI:29969"/>
        <dbReference type="ChEBI" id="CHEBI:29979"/>
        <dbReference type="ChEBI" id="CHEBI:33190"/>
        <dbReference type="ChEBI" id="CHEBI:58354"/>
        <dbReference type="ChEBI" id="CHEBI:143915"/>
        <dbReference type="ChEBI" id="CHEBI:157692"/>
    </reaction>
    <physiologicalReaction direction="left-to-right" evidence="11">
        <dbReference type="Rhea" id="RHEA:65757"/>
    </physiologicalReaction>
</comment>
<evidence type="ECO:0000256" key="13">
    <source>
        <dbReference type="SAM" id="SignalP"/>
    </source>
</evidence>
<keyword evidence="16" id="KW-1185">Reference proteome</keyword>
<dbReference type="InterPro" id="IPR027939">
    <property type="entry name" value="NMT1/THI5"/>
</dbReference>
<evidence type="ECO:0000256" key="8">
    <source>
        <dbReference type="ARBA" id="ARBA00022977"/>
    </source>
</evidence>
<keyword evidence="6" id="KW-0479">Metal-binding</keyword>
<dbReference type="Proteomes" id="UP000638462">
    <property type="component" value="Unassembled WGS sequence"/>
</dbReference>
<dbReference type="InterPro" id="IPR015168">
    <property type="entry name" value="SsuA/THI5"/>
</dbReference>
<comment type="pathway">
    <text evidence="2">Cofactor biosynthesis; thiamine diphosphate biosynthesis.</text>
</comment>
<evidence type="ECO:0000256" key="9">
    <source>
        <dbReference type="ARBA" id="ARBA00023004"/>
    </source>
</evidence>
<reference evidence="16" key="1">
    <citation type="journal article" date="2019" name="Int. J. Syst. Evol. Microbiol.">
        <title>The Global Catalogue of Microorganisms (GCM) 10K type strain sequencing project: providing services to taxonomists for standard genome sequencing and annotation.</title>
        <authorList>
            <consortium name="The Broad Institute Genomics Platform"/>
            <consortium name="The Broad Institute Genome Sequencing Center for Infectious Disease"/>
            <person name="Wu L."/>
            <person name="Ma J."/>
        </authorList>
    </citation>
    <scope>NUCLEOTIDE SEQUENCE [LARGE SCALE GENOMIC DNA]</scope>
    <source>
        <strain evidence="16">CGMCC 1.15394</strain>
    </source>
</reference>
<evidence type="ECO:0000259" key="14">
    <source>
        <dbReference type="Pfam" id="PF09084"/>
    </source>
</evidence>
<evidence type="ECO:0000313" key="15">
    <source>
        <dbReference type="EMBL" id="GGF13002.1"/>
    </source>
</evidence>
<dbReference type="Gene3D" id="3.40.190.10">
    <property type="entry name" value="Periplasmic binding protein-like II"/>
    <property type="match status" value="2"/>
</dbReference>
<evidence type="ECO:0000256" key="5">
    <source>
        <dbReference type="ARBA" id="ARBA00022679"/>
    </source>
</evidence>
<feature type="transmembrane region" description="Helical" evidence="12">
    <location>
        <begin position="320"/>
        <end position="339"/>
    </location>
</feature>
<feature type="chain" id="PRO_5047085412" description="Thiamine pyrimidine synthase" evidence="13">
    <location>
        <begin position="22"/>
        <end position="347"/>
    </location>
</feature>
<keyword evidence="7" id="KW-0663">Pyridoxal phosphate</keyword>
<accession>A0ABQ1UAY3</accession>
<name>A0ABQ1UAY3_9GAMM</name>
<evidence type="ECO:0000256" key="7">
    <source>
        <dbReference type="ARBA" id="ARBA00022898"/>
    </source>
</evidence>
<proteinExistence type="inferred from homology"/>
<comment type="similarity">
    <text evidence="3">Belongs to the NMT1/THI5 family.</text>
</comment>
<feature type="signal peptide" evidence="13">
    <location>
        <begin position="1"/>
        <end position="21"/>
    </location>
</feature>
<evidence type="ECO:0000313" key="16">
    <source>
        <dbReference type="Proteomes" id="UP000638462"/>
    </source>
</evidence>
<evidence type="ECO:0000256" key="12">
    <source>
        <dbReference type="SAM" id="Phobius"/>
    </source>
</evidence>
<evidence type="ECO:0000256" key="1">
    <source>
        <dbReference type="ARBA" id="ARBA00003469"/>
    </source>
</evidence>
<dbReference type="PANTHER" id="PTHR31528:SF1">
    <property type="entry name" value="4-AMINO-5-HYDROXYMETHYL-2-METHYLPYRIMIDINE PHOSPHATE SYNTHASE THI11-RELATED"/>
    <property type="match status" value="1"/>
</dbReference>
<gene>
    <name evidence="15" type="ORF">GCM10008027_42270</name>
</gene>
<evidence type="ECO:0000256" key="2">
    <source>
        <dbReference type="ARBA" id="ARBA00004948"/>
    </source>
</evidence>
<keyword evidence="12" id="KW-0472">Membrane</keyword>
<dbReference type="EMBL" id="BMIT01000029">
    <property type="protein sequence ID" value="GGF13002.1"/>
    <property type="molecule type" value="Genomic_DNA"/>
</dbReference>
<evidence type="ECO:0000256" key="4">
    <source>
        <dbReference type="ARBA" id="ARBA00011738"/>
    </source>
</evidence>
<evidence type="ECO:0000256" key="10">
    <source>
        <dbReference type="ARBA" id="ARBA00033171"/>
    </source>
</evidence>
<keyword evidence="5" id="KW-0808">Transferase</keyword>
<keyword evidence="9" id="KW-0408">Iron</keyword>
<comment type="subunit">
    <text evidence="4">Homodimer.</text>
</comment>
<evidence type="ECO:0000256" key="6">
    <source>
        <dbReference type="ARBA" id="ARBA00022723"/>
    </source>
</evidence>
<keyword evidence="12" id="KW-0812">Transmembrane</keyword>
<dbReference type="PANTHER" id="PTHR31528">
    <property type="entry name" value="4-AMINO-5-HYDROXYMETHYL-2-METHYLPYRIMIDINE PHOSPHATE SYNTHASE THI11-RELATED"/>
    <property type="match status" value="1"/>
</dbReference>
<keyword evidence="8" id="KW-0784">Thiamine biosynthesis</keyword>
<protein>
    <recommendedName>
        <fullName evidence="10">Thiamine pyrimidine synthase</fullName>
    </recommendedName>
</protein>
<dbReference type="SUPFAM" id="SSF53850">
    <property type="entry name" value="Periplasmic binding protein-like II"/>
    <property type="match status" value="1"/>
</dbReference>
<organism evidence="15 16">
    <name type="scientific">Pseudoalteromonas gelatinilytica</name>
    <dbReference type="NCBI Taxonomy" id="1703256"/>
    <lineage>
        <taxon>Bacteria</taxon>
        <taxon>Pseudomonadati</taxon>
        <taxon>Pseudomonadota</taxon>
        <taxon>Gammaproteobacteria</taxon>
        <taxon>Alteromonadales</taxon>
        <taxon>Pseudoalteromonadaceae</taxon>
        <taxon>Pseudoalteromonas</taxon>
    </lineage>
</organism>
<evidence type="ECO:0000256" key="3">
    <source>
        <dbReference type="ARBA" id="ARBA00009406"/>
    </source>
</evidence>
<comment type="caution">
    <text evidence="15">The sequence shown here is derived from an EMBL/GenBank/DDBJ whole genome shotgun (WGS) entry which is preliminary data.</text>
</comment>
<sequence>MQGIKSLLGLICLMLSMSAQCADKVSLQLKWTHQFQFAGYYMAAEKGFYKEAGLDVSIIPADPNHPDTFPKVLSGKADFAITHSGILQKRQQGAPVVALGAILQFSPYCWMVKNNSDIFQPRDFAGKKLSKIGSIENAELLVMLQRAGLSLESLMAASHEGGVKEWLAGDLDAVQVYVTNEPYTMTLQGVGHRLICPQKFGLNVYGDILYTSEQFLAKKPEVVERFYRATLKGWRYALLHLEESIDVTKQHYASHKSVQELAYEAHVLASYIQPPGINLGNMSMAKWRLIADLYGLDQDEFDQAFDGFMYDQQQTEGIELSWMLILAIILSIACVPLYIRLISSNRR</sequence>
<feature type="domain" description="SsuA/THI5-like" evidence="14">
    <location>
        <begin position="34"/>
        <end position="240"/>
    </location>
</feature>
<keyword evidence="13" id="KW-0732">Signal</keyword>
<dbReference type="Pfam" id="PF09084">
    <property type="entry name" value="NMT1"/>
    <property type="match status" value="1"/>
</dbReference>
<comment type="function">
    <text evidence="1">Responsible for the formation of the pyrimidine heterocycle in the thiamine biosynthesis pathway. Catalyzes the formation of hydroxymethylpyrimidine phosphate (HMP-P) from histidine and pyridoxal phosphate (PLP). The protein uses PLP and the active site histidine to form HMP-P, generating an inactive enzyme. The enzyme can only undergo a single turnover, which suggests it is a suicide enzyme.</text>
</comment>
<keyword evidence="12" id="KW-1133">Transmembrane helix</keyword>
<evidence type="ECO:0000256" key="11">
    <source>
        <dbReference type="ARBA" id="ARBA00048179"/>
    </source>
</evidence>